<evidence type="ECO:0000256" key="1">
    <source>
        <dbReference type="SAM" id="Phobius"/>
    </source>
</evidence>
<evidence type="ECO:0000313" key="3">
    <source>
        <dbReference type="Proteomes" id="UP001449582"/>
    </source>
</evidence>
<keyword evidence="1" id="KW-0472">Membrane</keyword>
<dbReference type="EMBL" id="BAABQM010000001">
    <property type="protein sequence ID" value="GAA5414505.1"/>
    <property type="molecule type" value="Genomic_DNA"/>
</dbReference>
<evidence type="ECO:0000313" key="2">
    <source>
        <dbReference type="EMBL" id="GAA5414505.1"/>
    </source>
</evidence>
<feature type="transmembrane region" description="Helical" evidence="1">
    <location>
        <begin position="180"/>
        <end position="202"/>
    </location>
</feature>
<dbReference type="RefSeq" id="WP_353289669.1">
    <property type="nucleotide sequence ID" value="NZ_BAABQM010000001.1"/>
</dbReference>
<feature type="transmembrane region" description="Helical" evidence="1">
    <location>
        <begin position="99"/>
        <end position="121"/>
    </location>
</feature>
<keyword evidence="1" id="KW-0812">Transmembrane</keyword>
<comment type="caution">
    <text evidence="2">The sequence shown here is derived from an EMBL/GenBank/DDBJ whole genome shotgun (WGS) entry which is preliminary data.</text>
</comment>
<protein>
    <submittedName>
        <fullName evidence="2">Uncharacterized protein</fullName>
    </submittedName>
</protein>
<feature type="transmembrane region" description="Helical" evidence="1">
    <location>
        <begin position="64"/>
        <end position="87"/>
    </location>
</feature>
<proteinExistence type="predicted"/>
<sequence>MNYSKVKTRNDNLWREQRIYIVGISLVSFLAFGFAVAVTTLISLNNNFFVNLRTSFWTSSPYQATVGCCLTIIFLYWISGLIAVITPVRVHHLYWILKIISWIPLCFIANWIVCLILIFLYKKNSDLTTLKNKVFLKKANERLTVWNVGLLVVAVLMVILALCGEYYFARRFTRGNYVWLLNFLFYAILPWTCSVAINITFYLMMSELNVKRKWWYFIFLMTCGIVSSLYVYQKISLSLTKFSFIDKKI</sequence>
<accession>A0ABP9U594</accession>
<feature type="transmembrane region" description="Helical" evidence="1">
    <location>
        <begin position="214"/>
        <end position="232"/>
    </location>
</feature>
<keyword evidence="1" id="KW-1133">Transmembrane helix</keyword>
<gene>
    <name evidence="2" type="ORF">UREOM_2160</name>
</gene>
<organism evidence="2 3">
    <name type="scientific">Ureaplasma ceti</name>
    <dbReference type="NCBI Taxonomy" id="3119530"/>
    <lineage>
        <taxon>Bacteria</taxon>
        <taxon>Bacillati</taxon>
        <taxon>Mycoplasmatota</taxon>
        <taxon>Mycoplasmoidales</taxon>
        <taxon>Mycoplasmoidaceae</taxon>
        <taxon>Ureaplasma</taxon>
    </lineage>
</organism>
<dbReference type="Proteomes" id="UP001449582">
    <property type="component" value="Unassembled WGS sequence"/>
</dbReference>
<name>A0ABP9U594_9BACT</name>
<feature type="transmembrane region" description="Helical" evidence="1">
    <location>
        <begin position="145"/>
        <end position="168"/>
    </location>
</feature>
<reference evidence="2" key="1">
    <citation type="submission" date="2024-02" db="EMBL/GenBank/DDBJ databases">
        <title>Draft genome sequence of new strains in genus Ureaplasma.</title>
        <authorList>
            <person name="Nakajima Y."/>
            <person name="Segawa T."/>
        </authorList>
    </citation>
    <scope>NUCLEOTIDE SEQUENCE [LARGE SCALE GENOMIC DNA]</scope>
    <source>
        <strain evidence="2">OM1</strain>
    </source>
</reference>
<feature type="transmembrane region" description="Helical" evidence="1">
    <location>
        <begin position="20"/>
        <end position="44"/>
    </location>
</feature>
<keyword evidence="3" id="KW-1185">Reference proteome</keyword>